<evidence type="ECO:0000313" key="1">
    <source>
        <dbReference type="EMBL" id="MBW0472350.1"/>
    </source>
</evidence>
<dbReference type="EMBL" id="AVOT02003056">
    <property type="protein sequence ID" value="MBW0472350.1"/>
    <property type="molecule type" value="Genomic_DNA"/>
</dbReference>
<protein>
    <submittedName>
        <fullName evidence="1">Uncharacterized protein</fullName>
    </submittedName>
</protein>
<sequence length="151" mass="17626">MNWMVNTSIGHHSSNSTFQPSFKILQIQVIVSNPRNFWLVFSTIPHPLTYPYTSREVLASPLRPSSPIPQLRKSPIFTSQQLKPVARSSKRREDKLTLPFPATQVFQRGENWPIWVTRKDPNITNEGQDAVARLFIRVYRNRREVISYTNY</sequence>
<proteinExistence type="predicted"/>
<dbReference type="AlphaFoldDB" id="A0A9Q3BX64"/>
<gene>
    <name evidence="1" type="ORF">O181_012065</name>
</gene>
<name>A0A9Q3BX64_9BASI</name>
<accession>A0A9Q3BX64</accession>
<comment type="caution">
    <text evidence="1">The sequence shown here is derived from an EMBL/GenBank/DDBJ whole genome shotgun (WGS) entry which is preliminary data.</text>
</comment>
<keyword evidence="2" id="KW-1185">Reference proteome</keyword>
<reference evidence="1" key="1">
    <citation type="submission" date="2021-03" db="EMBL/GenBank/DDBJ databases">
        <title>Draft genome sequence of rust myrtle Austropuccinia psidii MF-1, a brazilian biotype.</title>
        <authorList>
            <person name="Quecine M.C."/>
            <person name="Pachon D.M.R."/>
            <person name="Bonatelli M.L."/>
            <person name="Correr F.H."/>
            <person name="Franceschini L.M."/>
            <person name="Leite T.F."/>
            <person name="Margarido G.R.A."/>
            <person name="Almeida C.A."/>
            <person name="Ferrarezi J.A."/>
            <person name="Labate C.A."/>
        </authorList>
    </citation>
    <scope>NUCLEOTIDE SEQUENCE</scope>
    <source>
        <strain evidence="1">MF-1</strain>
    </source>
</reference>
<dbReference type="Proteomes" id="UP000765509">
    <property type="component" value="Unassembled WGS sequence"/>
</dbReference>
<organism evidence="1 2">
    <name type="scientific">Austropuccinia psidii MF-1</name>
    <dbReference type="NCBI Taxonomy" id="1389203"/>
    <lineage>
        <taxon>Eukaryota</taxon>
        <taxon>Fungi</taxon>
        <taxon>Dikarya</taxon>
        <taxon>Basidiomycota</taxon>
        <taxon>Pucciniomycotina</taxon>
        <taxon>Pucciniomycetes</taxon>
        <taxon>Pucciniales</taxon>
        <taxon>Sphaerophragmiaceae</taxon>
        <taxon>Austropuccinia</taxon>
    </lineage>
</organism>
<evidence type="ECO:0000313" key="2">
    <source>
        <dbReference type="Proteomes" id="UP000765509"/>
    </source>
</evidence>